<keyword evidence="4" id="KW-1185">Reference proteome</keyword>
<sequence>MKIMKNPLYTKGQIVEYIIVGLVAAIGYSIFLWAHLMRASYESSYLLYIGNAVFGAVILVYNLILIRRSYVSKRTVSMLIEGHLAAAAGTILSIIIAVIATLAFHPDIVSPDQAGTALYHAPANTQRDHPAGWLFMVVIDAFLLNFSTGSFVSIITSYAGKRNQTKDRPAHLGTRTGNGPVTNDAS</sequence>
<protein>
    <recommendedName>
        <fullName evidence="5">DUF4199 domain-containing protein</fullName>
    </recommendedName>
</protein>
<keyword evidence="2" id="KW-0812">Transmembrane</keyword>
<reference evidence="3 4" key="1">
    <citation type="submission" date="2018-08" db="EMBL/GenBank/DDBJ databases">
        <title>Chitinophaga sp. K20C18050901, a novel bacterium isolated from forest soil.</title>
        <authorList>
            <person name="Wang C."/>
        </authorList>
    </citation>
    <scope>NUCLEOTIDE SEQUENCE [LARGE SCALE GENOMIC DNA]</scope>
    <source>
        <strain evidence="3 4">K20C18050901</strain>
    </source>
</reference>
<comment type="caution">
    <text evidence="3">The sequence shown here is derived from an EMBL/GenBank/DDBJ whole genome shotgun (WGS) entry which is preliminary data.</text>
</comment>
<feature type="transmembrane region" description="Helical" evidence="2">
    <location>
        <begin position="14"/>
        <end position="33"/>
    </location>
</feature>
<name>A0A3E1NT13_9BACT</name>
<proteinExistence type="predicted"/>
<evidence type="ECO:0000256" key="2">
    <source>
        <dbReference type="SAM" id="Phobius"/>
    </source>
</evidence>
<feature type="transmembrane region" description="Helical" evidence="2">
    <location>
        <begin position="133"/>
        <end position="159"/>
    </location>
</feature>
<dbReference type="AlphaFoldDB" id="A0A3E1NT13"/>
<keyword evidence="2" id="KW-0472">Membrane</keyword>
<dbReference type="EMBL" id="QTJV01000017">
    <property type="protein sequence ID" value="RFM30984.1"/>
    <property type="molecule type" value="Genomic_DNA"/>
</dbReference>
<feature type="compositionally biased region" description="Polar residues" evidence="1">
    <location>
        <begin position="175"/>
        <end position="186"/>
    </location>
</feature>
<accession>A0A3E1NT13</accession>
<keyword evidence="2" id="KW-1133">Transmembrane helix</keyword>
<feature type="transmembrane region" description="Helical" evidence="2">
    <location>
        <begin position="84"/>
        <end position="104"/>
    </location>
</feature>
<feature type="transmembrane region" description="Helical" evidence="2">
    <location>
        <begin position="45"/>
        <end position="64"/>
    </location>
</feature>
<dbReference type="Proteomes" id="UP000261174">
    <property type="component" value="Unassembled WGS sequence"/>
</dbReference>
<evidence type="ECO:0000313" key="3">
    <source>
        <dbReference type="EMBL" id="RFM30984.1"/>
    </source>
</evidence>
<organism evidence="3 4">
    <name type="scientific">Chitinophaga silvisoli</name>
    <dbReference type="NCBI Taxonomy" id="2291814"/>
    <lineage>
        <taxon>Bacteria</taxon>
        <taxon>Pseudomonadati</taxon>
        <taxon>Bacteroidota</taxon>
        <taxon>Chitinophagia</taxon>
        <taxon>Chitinophagales</taxon>
        <taxon>Chitinophagaceae</taxon>
        <taxon>Chitinophaga</taxon>
    </lineage>
</organism>
<evidence type="ECO:0000256" key="1">
    <source>
        <dbReference type="SAM" id="MobiDB-lite"/>
    </source>
</evidence>
<evidence type="ECO:0008006" key="5">
    <source>
        <dbReference type="Google" id="ProtNLM"/>
    </source>
</evidence>
<feature type="region of interest" description="Disordered" evidence="1">
    <location>
        <begin position="164"/>
        <end position="186"/>
    </location>
</feature>
<evidence type="ECO:0000313" key="4">
    <source>
        <dbReference type="Proteomes" id="UP000261174"/>
    </source>
</evidence>
<gene>
    <name evidence="3" type="ORF">DXN04_30940</name>
</gene>